<gene>
    <name evidence="2" type="ORF">KIH74_08500</name>
</gene>
<dbReference type="Proteomes" id="UP001197247">
    <property type="component" value="Unassembled WGS sequence"/>
</dbReference>
<dbReference type="EMBL" id="JAHBAY010000003">
    <property type="protein sequence ID" value="MBT0768963.1"/>
    <property type="molecule type" value="Genomic_DNA"/>
</dbReference>
<name>A0ABS5TD02_9ACTN</name>
<comment type="caution">
    <text evidence="2">The sequence shown here is derived from an EMBL/GenBank/DDBJ whole genome shotgun (WGS) entry which is preliminary data.</text>
</comment>
<sequence length="61" mass="6469">MSPQWRSWAIMAGVTFVVVIVVNLAFGNGVVPGIGIGLAAVLTSFAVQWLLTRRGRSPQDG</sequence>
<reference evidence="2 3" key="1">
    <citation type="submission" date="2021-05" db="EMBL/GenBank/DDBJ databases">
        <title>Kineosporia and Streptomyces sp. nov. two new marine actinobacteria isolated from Coral.</title>
        <authorList>
            <person name="Buangrab K."/>
            <person name="Sutthacheep M."/>
            <person name="Yeemin T."/>
            <person name="Harunari E."/>
            <person name="Igarashi Y."/>
            <person name="Kanchanasin P."/>
            <person name="Tanasupawat S."/>
            <person name="Phongsopitanun W."/>
        </authorList>
    </citation>
    <scope>NUCLEOTIDE SEQUENCE [LARGE SCALE GENOMIC DNA]</scope>
    <source>
        <strain evidence="2 3">J2-2</strain>
    </source>
</reference>
<dbReference type="RefSeq" id="WP_214155259.1">
    <property type="nucleotide sequence ID" value="NZ_JAHBAY010000003.1"/>
</dbReference>
<keyword evidence="1" id="KW-0812">Transmembrane</keyword>
<evidence type="ECO:0000313" key="3">
    <source>
        <dbReference type="Proteomes" id="UP001197247"/>
    </source>
</evidence>
<organism evidence="2 3">
    <name type="scientific">Kineosporia corallincola</name>
    <dbReference type="NCBI Taxonomy" id="2835133"/>
    <lineage>
        <taxon>Bacteria</taxon>
        <taxon>Bacillati</taxon>
        <taxon>Actinomycetota</taxon>
        <taxon>Actinomycetes</taxon>
        <taxon>Kineosporiales</taxon>
        <taxon>Kineosporiaceae</taxon>
        <taxon>Kineosporia</taxon>
    </lineage>
</organism>
<feature type="transmembrane region" description="Helical" evidence="1">
    <location>
        <begin position="7"/>
        <end position="26"/>
    </location>
</feature>
<evidence type="ECO:0000256" key="1">
    <source>
        <dbReference type="SAM" id="Phobius"/>
    </source>
</evidence>
<feature type="transmembrane region" description="Helical" evidence="1">
    <location>
        <begin position="32"/>
        <end position="51"/>
    </location>
</feature>
<proteinExistence type="predicted"/>
<keyword evidence="1" id="KW-1133">Transmembrane helix</keyword>
<protein>
    <submittedName>
        <fullName evidence="2">Uncharacterized protein</fullName>
    </submittedName>
</protein>
<keyword evidence="3" id="KW-1185">Reference proteome</keyword>
<evidence type="ECO:0000313" key="2">
    <source>
        <dbReference type="EMBL" id="MBT0768963.1"/>
    </source>
</evidence>
<accession>A0ABS5TD02</accession>
<keyword evidence="1" id="KW-0472">Membrane</keyword>